<dbReference type="InterPro" id="IPR036291">
    <property type="entry name" value="NAD(P)-bd_dom_sf"/>
</dbReference>
<dbReference type="Proteomes" id="UP000094569">
    <property type="component" value="Unassembled WGS sequence"/>
</dbReference>
<gene>
    <name evidence="2" type="ORF">SI65_06714</name>
</gene>
<accession>A0A1E3BC10</accession>
<dbReference type="VEuPathDB" id="FungiDB:SI65_06714"/>
<dbReference type="SUPFAM" id="SSF51735">
    <property type="entry name" value="NAD(P)-binding Rossmann-fold domains"/>
    <property type="match status" value="1"/>
</dbReference>
<dbReference type="InterPro" id="IPR002347">
    <property type="entry name" value="SDR_fam"/>
</dbReference>
<dbReference type="Pfam" id="PF00106">
    <property type="entry name" value="adh_short"/>
    <property type="match status" value="1"/>
</dbReference>
<name>A0A1E3BC10_ASPCR</name>
<dbReference type="PRINTS" id="PR00081">
    <property type="entry name" value="GDHRDH"/>
</dbReference>
<dbReference type="EMBL" id="JXNT01000007">
    <property type="protein sequence ID" value="ODM17926.1"/>
    <property type="molecule type" value="Genomic_DNA"/>
</dbReference>
<sequence>MGFFYSQFFIKPEYATQSFTGQTVIITGANVGLGLEAARHIVRLQAAQVILAVRNPATGEAAKRSIEQSTGRPGVFQVWHFDLASFDSVQSFAERVARLPRVDCVVANAAIATPTFKVVEGHEQTITVNVISTMLLALLLLPKLRETAEQHPDESMPRLTVVLSKIKNTADMENRYATSKLMEILLLREMAGRMSGSGVIINMVNPGLCHSKLAREIGWGFWMFKQLVARSTEVGSRTLVAWASAGRNSHGMYMTDGRIANEALSTFVRSLEGEQAQEKLWPEIAGILEDIHPGIMQKEVDNPLAKGSHNGLPSDNALNSKLEKDRFPRQATVDEYAQTFNQGFYAPAPLDRAGHDVVLITGGTGSLGLHLMAHIASLANTQTVICLNRSSGINPDLHRSKPSNGLICRAQFDIYINPVLL</sequence>
<dbReference type="AlphaFoldDB" id="A0A1E3BC10"/>
<organism evidence="2 3">
    <name type="scientific">Aspergillus cristatus</name>
    <name type="common">Chinese Fuzhuan brick tea-fermentation fungus</name>
    <name type="synonym">Eurotium cristatum</name>
    <dbReference type="NCBI Taxonomy" id="573508"/>
    <lineage>
        <taxon>Eukaryota</taxon>
        <taxon>Fungi</taxon>
        <taxon>Dikarya</taxon>
        <taxon>Ascomycota</taxon>
        <taxon>Pezizomycotina</taxon>
        <taxon>Eurotiomycetes</taxon>
        <taxon>Eurotiomycetidae</taxon>
        <taxon>Eurotiales</taxon>
        <taxon>Aspergillaceae</taxon>
        <taxon>Aspergillus</taxon>
        <taxon>Aspergillus subgen. Aspergillus</taxon>
    </lineage>
</organism>
<evidence type="ECO:0000313" key="3">
    <source>
        <dbReference type="Proteomes" id="UP000094569"/>
    </source>
</evidence>
<reference evidence="2 3" key="1">
    <citation type="journal article" date="2016" name="BMC Genomics">
        <title>Comparative genomic and transcriptomic analyses of the Fuzhuan brick tea-fermentation fungus Aspergillus cristatus.</title>
        <authorList>
            <person name="Ge Y."/>
            <person name="Wang Y."/>
            <person name="Liu Y."/>
            <person name="Tan Y."/>
            <person name="Ren X."/>
            <person name="Zhang X."/>
            <person name="Hyde K.D."/>
            <person name="Liu Y."/>
            <person name="Liu Z."/>
        </authorList>
    </citation>
    <scope>NUCLEOTIDE SEQUENCE [LARGE SCALE GENOMIC DNA]</scope>
    <source>
        <strain evidence="2 3">GZAAS20.1005</strain>
    </source>
</reference>
<keyword evidence="3" id="KW-1185">Reference proteome</keyword>
<protein>
    <recommendedName>
        <fullName evidence="4">Ketoreductase (KR) domain-containing protein</fullName>
    </recommendedName>
</protein>
<comment type="caution">
    <text evidence="2">The sequence shown here is derived from an EMBL/GenBank/DDBJ whole genome shotgun (WGS) entry which is preliminary data.</text>
</comment>
<proteinExistence type="predicted"/>
<dbReference type="PANTHER" id="PTHR43157">
    <property type="entry name" value="PHOSPHATIDYLINOSITOL-GLYCAN BIOSYNTHESIS CLASS F PROTEIN-RELATED"/>
    <property type="match status" value="1"/>
</dbReference>
<dbReference type="STRING" id="573508.A0A1E3BC10"/>
<evidence type="ECO:0000256" key="1">
    <source>
        <dbReference type="ARBA" id="ARBA00023002"/>
    </source>
</evidence>
<dbReference type="GO" id="GO:0016491">
    <property type="term" value="F:oxidoreductase activity"/>
    <property type="evidence" value="ECO:0007669"/>
    <property type="project" value="UniProtKB-KW"/>
</dbReference>
<dbReference type="OrthoDB" id="542013at2759"/>
<evidence type="ECO:0000313" key="2">
    <source>
        <dbReference type="EMBL" id="ODM17926.1"/>
    </source>
</evidence>
<evidence type="ECO:0008006" key="4">
    <source>
        <dbReference type="Google" id="ProtNLM"/>
    </source>
</evidence>
<dbReference type="Gene3D" id="3.40.50.720">
    <property type="entry name" value="NAD(P)-binding Rossmann-like Domain"/>
    <property type="match status" value="2"/>
</dbReference>
<dbReference type="PANTHER" id="PTHR43157:SF67">
    <property type="entry name" value="DEHYDROGENASE_REDUCTASE FAMILY PROTEIN, PUTATIVE (AFU_ORTHOLOGUE AFUA_3G02580)-RELATED"/>
    <property type="match status" value="1"/>
</dbReference>
<keyword evidence="1" id="KW-0560">Oxidoreductase</keyword>